<feature type="transmembrane region" description="Helical" evidence="1">
    <location>
        <begin position="81"/>
        <end position="111"/>
    </location>
</feature>
<comment type="caution">
    <text evidence="2">The sequence shown here is derived from an EMBL/GenBank/DDBJ whole genome shotgun (WGS) entry which is preliminary data.</text>
</comment>
<feature type="transmembrane region" description="Helical" evidence="1">
    <location>
        <begin position="13"/>
        <end position="36"/>
    </location>
</feature>
<keyword evidence="1" id="KW-0472">Membrane</keyword>
<dbReference type="Proteomes" id="UP000718281">
    <property type="component" value="Unassembled WGS sequence"/>
</dbReference>
<proteinExistence type="predicted"/>
<dbReference type="AlphaFoldDB" id="A0A934X3L9"/>
<evidence type="ECO:0000313" key="2">
    <source>
        <dbReference type="EMBL" id="MBK6300427.1"/>
    </source>
</evidence>
<reference evidence="5 6" key="1">
    <citation type="submission" date="2020-10" db="EMBL/GenBank/DDBJ databases">
        <title>Connecting structure to function with the recovery of over 1000 high-quality activated sludge metagenome-assembled genomes encoding full-length rRNA genes using long-read sequencing.</title>
        <authorList>
            <person name="Singleton C.M."/>
            <person name="Petriglieri F."/>
            <person name="Kristensen J.M."/>
            <person name="Kirkegaard R.H."/>
            <person name="Michaelsen T.Y."/>
            <person name="Andersen M.H."/>
            <person name="Karst S.M."/>
            <person name="Dueholm M.S."/>
            <person name="Nielsen P.H."/>
            <person name="Albertsen M."/>
        </authorList>
    </citation>
    <scope>NUCLEOTIDE SEQUENCE [LARGE SCALE GENOMIC DNA]</scope>
    <source>
        <strain evidence="2">AalE_18-Q3-R2-46_BAT3C.188</strain>
        <strain evidence="3">Ega_18-Q3-R5-49_MAXAC.001</strain>
        <strain evidence="4">Ribe_18-Q3-R11-54_MAXAC.001</strain>
    </source>
</reference>
<evidence type="ECO:0000313" key="3">
    <source>
        <dbReference type="EMBL" id="MBK7272780.1"/>
    </source>
</evidence>
<gene>
    <name evidence="2" type="ORF">IPF40_05040</name>
    <name evidence="3" type="ORF">IPI13_06275</name>
    <name evidence="4" type="ORF">IPP00_13000</name>
</gene>
<dbReference type="Proteomes" id="UP000886632">
    <property type="component" value="Unassembled WGS sequence"/>
</dbReference>
<dbReference type="InterPro" id="IPR025327">
    <property type="entry name" value="DUF4233"/>
</dbReference>
<name>A0A934X3L9_9MICO</name>
<organism evidence="2 5">
    <name type="scientific">Candidatus Phosphoribacter hodrii</name>
    <dbReference type="NCBI Taxonomy" id="2953743"/>
    <lineage>
        <taxon>Bacteria</taxon>
        <taxon>Bacillati</taxon>
        <taxon>Actinomycetota</taxon>
        <taxon>Actinomycetes</taxon>
        <taxon>Micrococcales</taxon>
        <taxon>Dermatophilaceae</taxon>
        <taxon>Candidatus Phosphoribacter</taxon>
    </lineage>
</organism>
<sequence>MAGLVFFGTLGKFTWRMCAAVLAAQSIAVFFGALVARGIAVADSSGAATAYLLVGSGLAILCVIAAGAMRSPFGVTLGWLIQVATFAATVIVPLMGLVGVIFGALWVLCLIQGHRIDGLQRAHAQESAAPEE</sequence>
<dbReference type="Proteomes" id="UP000726105">
    <property type="component" value="Unassembled WGS sequence"/>
</dbReference>
<keyword evidence="1" id="KW-0812">Transmembrane</keyword>
<evidence type="ECO:0000313" key="4">
    <source>
        <dbReference type="EMBL" id="MBL0004853.1"/>
    </source>
</evidence>
<evidence type="ECO:0000313" key="6">
    <source>
        <dbReference type="Proteomes" id="UP000726105"/>
    </source>
</evidence>
<feature type="transmembrane region" description="Helical" evidence="1">
    <location>
        <begin position="48"/>
        <end position="69"/>
    </location>
</feature>
<dbReference type="Pfam" id="PF14017">
    <property type="entry name" value="DUF4233"/>
    <property type="match status" value="1"/>
</dbReference>
<protein>
    <submittedName>
        <fullName evidence="2">DUF4233 domain-containing protein</fullName>
    </submittedName>
</protein>
<dbReference type="EMBL" id="JADIXZ010000004">
    <property type="protein sequence ID" value="MBK6300427.1"/>
    <property type="molecule type" value="Genomic_DNA"/>
</dbReference>
<dbReference type="EMBL" id="JADKGK010000022">
    <property type="protein sequence ID" value="MBL0004853.1"/>
    <property type="molecule type" value="Genomic_DNA"/>
</dbReference>
<evidence type="ECO:0000313" key="5">
    <source>
        <dbReference type="Proteomes" id="UP000718281"/>
    </source>
</evidence>
<dbReference type="EMBL" id="JADJIB010000002">
    <property type="protein sequence ID" value="MBK7272780.1"/>
    <property type="molecule type" value="Genomic_DNA"/>
</dbReference>
<keyword evidence="1" id="KW-1133">Transmembrane helix</keyword>
<evidence type="ECO:0000256" key="1">
    <source>
        <dbReference type="SAM" id="Phobius"/>
    </source>
</evidence>
<accession>A0A934X3L9</accession>